<dbReference type="Proteomes" id="UP000054375">
    <property type="component" value="Unassembled WGS sequence"/>
</dbReference>
<dbReference type="EMBL" id="LMWV01000045">
    <property type="protein sequence ID" value="KUN58477.1"/>
    <property type="molecule type" value="Genomic_DNA"/>
</dbReference>
<protein>
    <recommendedName>
        <fullName evidence="3">Transposase IS116/IS110/IS902 family protein</fullName>
    </recommendedName>
</protein>
<evidence type="ECO:0000313" key="1">
    <source>
        <dbReference type="EMBL" id="KUN58477.1"/>
    </source>
</evidence>
<name>A0A101RMV3_9ACTN</name>
<accession>A0A101RMV3</accession>
<keyword evidence="2" id="KW-1185">Reference proteome</keyword>
<evidence type="ECO:0008006" key="3">
    <source>
        <dbReference type="Google" id="ProtNLM"/>
    </source>
</evidence>
<organism evidence="1 2">
    <name type="scientific">Streptomyces griseorubiginosus</name>
    <dbReference type="NCBI Taxonomy" id="67304"/>
    <lineage>
        <taxon>Bacteria</taxon>
        <taxon>Bacillati</taxon>
        <taxon>Actinomycetota</taxon>
        <taxon>Actinomycetes</taxon>
        <taxon>Kitasatosporales</taxon>
        <taxon>Streptomycetaceae</taxon>
        <taxon>Streptomyces</taxon>
    </lineage>
</organism>
<dbReference type="RefSeq" id="WP_062246573.1">
    <property type="nucleotide sequence ID" value="NZ_JBPJFL010000001.1"/>
</dbReference>
<proteinExistence type="predicted"/>
<gene>
    <name evidence="1" type="ORF">AQJ54_41195</name>
</gene>
<dbReference type="AlphaFoldDB" id="A0A101RMV3"/>
<sequence>MHVRFNRGGNRTVNHALHLIAVTQVRGDGEGAAYFARQLTAGKTKTEALRLLRRRISDRVHRDLLADQADLDQPLNPLPPTPMSLAA</sequence>
<reference evidence="1 2" key="1">
    <citation type="submission" date="2015-10" db="EMBL/GenBank/DDBJ databases">
        <title>Draft genome sequence of Streptomyces griseorubiginosus DSM 40469, type strain for the species Streptomyces griseorubiginosus.</title>
        <authorList>
            <person name="Ruckert C."/>
            <person name="Winkler A."/>
            <person name="Kalinowski J."/>
            <person name="Kampfer P."/>
            <person name="Glaeser S."/>
        </authorList>
    </citation>
    <scope>NUCLEOTIDE SEQUENCE [LARGE SCALE GENOMIC DNA]</scope>
    <source>
        <strain evidence="1 2">DSM 40469</strain>
    </source>
</reference>
<evidence type="ECO:0000313" key="2">
    <source>
        <dbReference type="Proteomes" id="UP000054375"/>
    </source>
</evidence>
<comment type="caution">
    <text evidence="1">The sequence shown here is derived from an EMBL/GenBank/DDBJ whole genome shotgun (WGS) entry which is preliminary data.</text>
</comment>